<evidence type="ECO:0000256" key="4">
    <source>
        <dbReference type="PIRSR" id="PIRSR000343-1"/>
    </source>
</evidence>
<reference evidence="6 7" key="1">
    <citation type="submission" date="2012-02" db="EMBL/GenBank/DDBJ databases">
        <title>Whole genome shotgun sequence of Gordonia sputi NBRC 100414.</title>
        <authorList>
            <person name="Yoshida I."/>
            <person name="Hosoyama A."/>
            <person name="Tsuchikane K."/>
            <person name="Katsumata H."/>
            <person name="Yamazaki S."/>
            <person name="Fujita N."/>
        </authorList>
    </citation>
    <scope>NUCLEOTIDE SEQUENCE [LARGE SCALE GENOMIC DNA]</scope>
    <source>
        <strain evidence="6 7">NBRC 100414</strain>
    </source>
</reference>
<dbReference type="GO" id="GO:0046872">
    <property type="term" value="F:metal ion binding"/>
    <property type="evidence" value="ECO:0007669"/>
    <property type="project" value="UniProtKB-KW"/>
</dbReference>
<evidence type="ECO:0000256" key="5">
    <source>
        <dbReference type="PIRSR" id="PIRSR000343-2"/>
    </source>
</evidence>
<dbReference type="GO" id="GO:0006979">
    <property type="term" value="P:response to oxidative stress"/>
    <property type="evidence" value="ECO:0007669"/>
    <property type="project" value="TreeGrafter"/>
</dbReference>
<dbReference type="eggNOG" id="COG5398">
    <property type="taxonomic scope" value="Bacteria"/>
</dbReference>
<dbReference type="PIRSF" id="PIRSF000343">
    <property type="entry name" value="Haem_Oase"/>
    <property type="match status" value="1"/>
</dbReference>
<feature type="binding site" evidence="4">
    <location>
        <position position="121"/>
    </location>
    <ligand>
        <name>heme b</name>
        <dbReference type="ChEBI" id="CHEBI:60344"/>
    </ligand>
</feature>
<dbReference type="EMBL" id="BAFC01000072">
    <property type="protein sequence ID" value="GAB39586.1"/>
    <property type="molecule type" value="Genomic_DNA"/>
</dbReference>
<dbReference type="PANTHER" id="PTHR10720:SF0">
    <property type="entry name" value="HEME OXYGENASE"/>
    <property type="match status" value="1"/>
</dbReference>
<comment type="caution">
    <text evidence="6">The sequence shown here is derived from an EMBL/GenBank/DDBJ whole genome shotgun (WGS) entry which is preliminary data.</text>
</comment>
<dbReference type="InterPro" id="IPR016053">
    <property type="entry name" value="Haem_Oase-like"/>
</dbReference>
<dbReference type="SUPFAM" id="SSF48613">
    <property type="entry name" value="Heme oxygenase-like"/>
    <property type="match status" value="1"/>
</dbReference>
<dbReference type="AlphaFoldDB" id="H5U1H8"/>
<keyword evidence="7" id="KW-1185">Reference proteome</keyword>
<dbReference type="GO" id="GO:0020037">
    <property type="term" value="F:heme binding"/>
    <property type="evidence" value="ECO:0007669"/>
    <property type="project" value="TreeGrafter"/>
</dbReference>
<feature type="binding site" evidence="4">
    <location>
        <position position="9"/>
    </location>
    <ligand>
        <name>heme b</name>
        <dbReference type="ChEBI" id="CHEBI:60344"/>
    </ligand>
</feature>
<protein>
    <submittedName>
        <fullName evidence="6">Heme oxygenase</fullName>
    </submittedName>
</protein>
<dbReference type="GO" id="GO:0004392">
    <property type="term" value="F:heme oxygenase (decyclizing) activity"/>
    <property type="evidence" value="ECO:0007669"/>
    <property type="project" value="InterPro"/>
</dbReference>
<dbReference type="GO" id="GO:0006788">
    <property type="term" value="P:heme oxidation"/>
    <property type="evidence" value="ECO:0007669"/>
    <property type="project" value="InterPro"/>
</dbReference>
<feature type="binding site" description="axial binding residue" evidence="5">
    <location>
        <position position="16"/>
    </location>
    <ligand>
        <name>heme b</name>
        <dbReference type="ChEBI" id="CHEBI:60344"/>
    </ligand>
    <ligandPart>
        <name>Fe</name>
        <dbReference type="ChEBI" id="CHEBI:18248"/>
    </ligandPart>
</feature>
<accession>H5U1H8</accession>
<keyword evidence="3 5" id="KW-0408">Iron</keyword>
<dbReference type="PANTHER" id="PTHR10720">
    <property type="entry name" value="HEME OXYGENASE"/>
    <property type="match status" value="1"/>
</dbReference>
<dbReference type="GO" id="GO:0042167">
    <property type="term" value="P:heme catabolic process"/>
    <property type="evidence" value="ECO:0007669"/>
    <property type="project" value="TreeGrafter"/>
</dbReference>
<evidence type="ECO:0000313" key="7">
    <source>
        <dbReference type="Proteomes" id="UP000005845"/>
    </source>
</evidence>
<dbReference type="InterPro" id="IPR002051">
    <property type="entry name" value="Haem_Oase"/>
</dbReference>
<dbReference type="PRINTS" id="PR00088">
    <property type="entry name" value="HAEMOXYGNASE"/>
</dbReference>
<proteinExistence type="predicted"/>
<dbReference type="Gene3D" id="1.20.910.10">
    <property type="entry name" value="Heme oxygenase-like"/>
    <property type="match status" value="1"/>
</dbReference>
<feature type="binding site" evidence="4">
    <location>
        <position position="168"/>
    </location>
    <ligand>
        <name>heme b</name>
        <dbReference type="ChEBI" id="CHEBI:60344"/>
    </ligand>
</feature>
<dbReference type="InterPro" id="IPR016084">
    <property type="entry name" value="Haem_Oase-like_multi-hlx"/>
</dbReference>
<evidence type="ECO:0000256" key="3">
    <source>
        <dbReference type="ARBA" id="ARBA00023004"/>
    </source>
</evidence>
<name>H5U1H8_9ACTN</name>
<evidence type="ECO:0000313" key="6">
    <source>
        <dbReference type="EMBL" id="GAB39586.1"/>
    </source>
</evidence>
<dbReference type="Pfam" id="PF01126">
    <property type="entry name" value="Heme_oxygenase"/>
    <property type="match status" value="1"/>
</dbReference>
<dbReference type="Proteomes" id="UP000005845">
    <property type="component" value="Unassembled WGS sequence"/>
</dbReference>
<keyword evidence="1 4" id="KW-0349">Heme</keyword>
<keyword evidence="2 5" id="KW-0479">Metal-binding</keyword>
<gene>
    <name evidence="6" type="primary">hmuO</name>
    <name evidence="6" type="ORF">GOSPT_072_00390</name>
</gene>
<organism evidence="6 7">
    <name type="scientific">Gordonia sputi NBRC 100414</name>
    <dbReference type="NCBI Taxonomy" id="1089453"/>
    <lineage>
        <taxon>Bacteria</taxon>
        <taxon>Bacillati</taxon>
        <taxon>Actinomycetota</taxon>
        <taxon>Actinomycetes</taxon>
        <taxon>Mycobacteriales</taxon>
        <taxon>Gordoniaceae</taxon>
        <taxon>Gordonia</taxon>
    </lineage>
</organism>
<dbReference type="CDD" id="cd19165">
    <property type="entry name" value="HemeO"/>
    <property type="match status" value="1"/>
</dbReference>
<dbReference type="RefSeq" id="WP_005206457.1">
    <property type="nucleotide sequence ID" value="NZ_BAFC01000072.1"/>
</dbReference>
<evidence type="ECO:0000256" key="2">
    <source>
        <dbReference type="ARBA" id="ARBA00022723"/>
    </source>
</evidence>
<evidence type="ECO:0000256" key="1">
    <source>
        <dbReference type="ARBA" id="ARBA00022617"/>
    </source>
</evidence>
<sequence>MTTISQRLREATAVAHQQAESATFIDDLLSGRLDADQYGRLAAQLYFVYRALEEVGSALAGDPIADAVLDDRLRRTERLRSDLVALGIDPEMITPLPAVQRYVDTIEATVHDPARYVAHHYTRYLGDLSGGQVVAHRMREHYGLDASTLSFYAFDGIDKLKRYKDAYRDRIDALDIDEDDVDNLVAEAISAFELNQELFADLDGDATAA</sequence>